<evidence type="ECO:0000256" key="1">
    <source>
        <dbReference type="ARBA" id="ARBA00009865"/>
    </source>
</evidence>
<gene>
    <name evidence="6" type="ORF">GCM10023235_64570</name>
</gene>
<evidence type="ECO:0000256" key="2">
    <source>
        <dbReference type="ARBA" id="ARBA00022801"/>
    </source>
</evidence>
<keyword evidence="3 4" id="KW-0326">Glycosidase</keyword>
<dbReference type="Gene3D" id="2.115.10.20">
    <property type="entry name" value="Glycosyl hydrolase domain, family 43"/>
    <property type="match status" value="1"/>
</dbReference>
<dbReference type="PANTHER" id="PTHR42812:SF12">
    <property type="entry name" value="BETA-XYLOSIDASE-RELATED"/>
    <property type="match status" value="1"/>
</dbReference>
<dbReference type="InterPro" id="IPR006710">
    <property type="entry name" value="Glyco_hydro_43"/>
</dbReference>
<reference evidence="7" key="1">
    <citation type="journal article" date="2019" name="Int. J. Syst. Evol. Microbiol.">
        <title>The Global Catalogue of Microorganisms (GCM) 10K type strain sequencing project: providing services to taxonomists for standard genome sequencing and annotation.</title>
        <authorList>
            <consortium name="The Broad Institute Genomics Platform"/>
            <consortium name="The Broad Institute Genome Sequencing Center for Infectious Disease"/>
            <person name="Wu L."/>
            <person name="Ma J."/>
        </authorList>
    </citation>
    <scope>NUCLEOTIDE SEQUENCE [LARGE SCALE GENOMIC DNA]</scope>
    <source>
        <strain evidence="7">JCM 13006</strain>
    </source>
</reference>
<sequence>MVSGSSAAPLHRPGRLASAGRRSPTRLLDLTGCPDSAGVRAPNLSYADGLFHLLFSNVSSCTGGFTDCPNFLVTAPAIDGPWSDPVPLHARGFDTSLFHDGADSRLLNLVHDWRPGYGGSAGLEATRYDRAARRLVGGPRPLALPPRAGWTEGPNLYRRGPWYYLLTADGGTGWEHRVTVARSRALTGPHERDPRGPLVTARDRPGLPLQKAGHGSLTEAADGRWWLAYLVARPLGRCGPCVLGRETALAPVEWTADGRLRVPTGLPAVAVHLATPPVAAPHVPAPPSVDVPPPTRPRRQAAPTRPRSSRTRTTSTARCSARHGPRCAAPPARTGSASPSGPAVCGCAAAAPRRAWSVRAWWPAG</sequence>
<feature type="region of interest" description="Disordered" evidence="5">
    <location>
        <begin position="1"/>
        <end position="21"/>
    </location>
</feature>
<feature type="region of interest" description="Disordered" evidence="5">
    <location>
        <begin position="187"/>
        <end position="215"/>
    </location>
</feature>
<feature type="region of interest" description="Disordered" evidence="5">
    <location>
        <begin position="278"/>
        <end position="344"/>
    </location>
</feature>
<dbReference type="EMBL" id="BAABIS010000001">
    <property type="protein sequence ID" value="GAA4876103.1"/>
    <property type="molecule type" value="Genomic_DNA"/>
</dbReference>
<proteinExistence type="inferred from homology"/>
<comment type="caution">
    <text evidence="6">The sequence shown here is derived from an EMBL/GenBank/DDBJ whole genome shotgun (WGS) entry which is preliminary data.</text>
</comment>
<accession>A0ABP9EGV9</accession>
<evidence type="ECO:0000256" key="3">
    <source>
        <dbReference type="ARBA" id="ARBA00023295"/>
    </source>
</evidence>
<comment type="similarity">
    <text evidence="1 4">Belongs to the glycosyl hydrolase 43 family.</text>
</comment>
<dbReference type="SUPFAM" id="SSF75005">
    <property type="entry name" value="Arabinanase/levansucrase/invertase"/>
    <property type="match status" value="1"/>
</dbReference>
<evidence type="ECO:0000313" key="6">
    <source>
        <dbReference type="EMBL" id="GAA4876103.1"/>
    </source>
</evidence>
<feature type="compositionally biased region" description="Basic and acidic residues" evidence="5">
    <location>
        <begin position="189"/>
        <end position="205"/>
    </location>
</feature>
<feature type="compositionally biased region" description="Pro residues" evidence="5">
    <location>
        <begin position="283"/>
        <end position="295"/>
    </location>
</feature>
<dbReference type="InterPro" id="IPR051795">
    <property type="entry name" value="Glycosyl_Hydrlase_43"/>
</dbReference>
<name>A0ABP9EGV9_9ACTN</name>
<dbReference type="PANTHER" id="PTHR42812">
    <property type="entry name" value="BETA-XYLOSIDASE"/>
    <property type="match status" value="1"/>
</dbReference>
<protein>
    <submittedName>
        <fullName evidence="6">Uncharacterized protein</fullName>
    </submittedName>
</protein>
<feature type="compositionally biased region" description="Low complexity" evidence="5">
    <location>
        <begin position="300"/>
        <end position="319"/>
    </location>
</feature>
<dbReference type="Pfam" id="PF04616">
    <property type="entry name" value="Glyco_hydro_43"/>
    <property type="match status" value="1"/>
</dbReference>
<evidence type="ECO:0000256" key="4">
    <source>
        <dbReference type="RuleBase" id="RU361187"/>
    </source>
</evidence>
<dbReference type="Proteomes" id="UP001501752">
    <property type="component" value="Unassembled WGS sequence"/>
</dbReference>
<dbReference type="InterPro" id="IPR023296">
    <property type="entry name" value="Glyco_hydro_beta-prop_sf"/>
</dbReference>
<organism evidence="6 7">
    <name type="scientific">Kitasatospora terrestris</name>
    <dbReference type="NCBI Taxonomy" id="258051"/>
    <lineage>
        <taxon>Bacteria</taxon>
        <taxon>Bacillati</taxon>
        <taxon>Actinomycetota</taxon>
        <taxon>Actinomycetes</taxon>
        <taxon>Kitasatosporales</taxon>
        <taxon>Streptomycetaceae</taxon>
        <taxon>Kitasatospora</taxon>
    </lineage>
</organism>
<keyword evidence="7" id="KW-1185">Reference proteome</keyword>
<evidence type="ECO:0000256" key="5">
    <source>
        <dbReference type="SAM" id="MobiDB-lite"/>
    </source>
</evidence>
<evidence type="ECO:0000313" key="7">
    <source>
        <dbReference type="Proteomes" id="UP001501752"/>
    </source>
</evidence>
<keyword evidence="2 4" id="KW-0378">Hydrolase</keyword>